<reference evidence="2 3" key="1">
    <citation type="journal article" date="2017" name="Int. J. Syst. Evol. Microbiol.">
        <title>Ramlibacter monticola sp. nov., isolated from forest soil.</title>
        <authorList>
            <person name="Chaudhary D.K."/>
            <person name="Kim J."/>
        </authorList>
    </citation>
    <scope>NUCLEOTIDE SEQUENCE [LARGE SCALE GENOMIC DNA]</scope>
    <source>
        <strain evidence="2 3">KACC 19175</strain>
    </source>
</reference>
<dbReference type="EMBL" id="JAEQNE010000001">
    <property type="protein sequence ID" value="MBL0390227.1"/>
    <property type="molecule type" value="Genomic_DNA"/>
</dbReference>
<dbReference type="InterPro" id="IPR009506">
    <property type="entry name" value="YjiS-like"/>
</dbReference>
<dbReference type="Pfam" id="PF06568">
    <property type="entry name" value="YjiS-like"/>
    <property type="match status" value="1"/>
</dbReference>
<evidence type="ECO:0000313" key="2">
    <source>
        <dbReference type="EMBL" id="MBL0390227.1"/>
    </source>
</evidence>
<gene>
    <name evidence="2" type="ORF">JJ685_03650</name>
</gene>
<proteinExistence type="predicted"/>
<comment type="caution">
    <text evidence="2">The sequence shown here is derived from an EMBL/GenBank/DDBJ whole genome shotgun (WGS) entry which is preliminary data.</text>
</comment>
<organism evidence="2 3">
    <name type="scientific">Ramlibacter monticola</name>
    <dbReference type="NCBI Taxonomy" id="1926872"/>
    <lineage>
        <taxon>Bacteria</taxon>
        <taxon>Pseudomonadati</taxon>
        <taxon>Pseudomonadota</taxon>
        <taxon>Betaproteobacteria</taxon>
        <taxon>Burkholderiales</taxon>
        <taxon>Comamonadaceae</taxon>
        <taxon>Ramlibacter</taxon>
    </lineage>
</organism>
<dbReference type="Proteomes" id="UP000599109">
    <property type="component" value="Unassembled WGS sequence"/>
</dbReference>
<evidence type="ECO:0000313" key="3">
    <source>
        <dbReference type="Proteomes" id="UP000599109"/>
    </source>
</evidence>
<feature type="domain" description="YjiS-like" evidence="1">
    <location>
        <begin position="22"/>
        <end position="57"/>
    </location>
</feature>
<keyword evidence="3" id="KW-1185">Reference proteome</keyword>
<accession>A0A937CSM7</accession>
<protein>
    <submittedName>
        <fullName evidence="2">DUF1127 domain-containing protein</fullName>
    </submittedName>
</protein>
<evidence type="ECO:0000259" key="1">
    <source>
        <dbReference type="Pfam" id="PF06568"/>
    </source>
</evidence>
<sequence>MDDLLRGGKPRREPAAGPFDRVLATLREWHRRARTRRELAGFDDYLLRDLGVSRSQAQFESGKPFWRA</sequence>
<name>A0A937CSM7_9BURK</name>
<dbReference type="RefSeq" id="WP_201672793.1">
    <property type="nucleotide sequence ID" value="NZ_JAEQNE010000001.1"/>
</dbReference>
<dbReference type="AlphaFoldDB" id="A0A937CSM7"/>